<feature type="transmembrane region" description="Helical" evidence="2">
    <location>
        <begin position="38"/>
        <end position="58"/>
    </location>
</feature>
<dbReference type="EMBL" id="JABJWZ010000005">
    <property type="protein sequence ID" value="MBB1252005.1"/>
    <property type="molecule type" value="Genomic_DNA"/>
</dbReference>
<keyword evidence="2" id="KW-0812">Transmembrane</keyword>
<keyword evidence="6" id="KW-1185">Reference proteome</keyword>
<evidence type="ECO:0000313" key="5">
    <source>
        <dbReference type="EMBL" id="MQS00378.1"/>
    </source>
</evidence>
<proteinExistence type="predicted"/>
<comment type="caution">
    <text evidence="5">The sequence shown here is derived from an EMBL/GenBank/DDBJ whole genome shotgun (WGS) entry which is preliminary data.</text>
</comment>
<dbReference type="RefSeq" id="WP_143645804.1">
    <property type="nucleotide sequence ID" value="NZ_JABJWZ010000005.1"/>
</dbReference>
<feature type="transmembrane region" description="Helical" evidence="2">
    <location>
        <begin position="101"/>
        <end position="123"/>
    </location>
</feature>
<reference evidence="3" key="3">
    <citation type="journal article" name="Syst. Appl. Microbiol.">
        <title>Streptomyces alkaliterrae sp. nov., isolated from an alkaline soil, and emended descriptions of Streptomyces alkaliphilus, Streptomyces calidiresistens and Streptomyces durbertensis.</title>
        <authorList>
            <person name="Swiecimska M."/>
            <person name="Golinska P."/>
            <person name="Nouioui I."/>
            <person name="Wypij M."/>
            <person name="Rai M."/>
            <person name="Sangal V."/>
            <person name="Goodfellow M."/>
        </authorList>
    </citation>
    <scope>NUCLEOTIDE SEQUENCE</scope>
    <source>
        <strain evidence="3">OF3</strain>
        <strain evidence="4">OF8</strain>
    </source>
</reference>
<evidence type="ECO:0000313" key="8">
    <source>
        <dbReference type="Proteomes" id="UP000525686"/>
    </source>
</evidence>
<feature type="region of interest" description="Disordered" evidence="1">
    <location>
        <begin position="126"/>
        <end position="146"/>
    </location>
</feature>
<reference evidence="5 6" key="1">
    <citation type="submission" date="2019-10" db="EMBL/GenBank/DDBJ databases">
        <title>Streptomyces sp. nov., a novel actinobacterium isolated from alkaline environment.</title>
        <authorList>
            <person name="Golinska P."/>
        </authorList>
    </citation>
    <scope>NUCLEOTIDE SEQUENCE [LARGE SCALE GENOMIC DNA]</scope>
    <source>
        <strain evidence="5 6">OF1</strain>
    </source>
</reference>
<dbReference type="EMBL" id="JABJXA010000004">
    <property type="protein sequence ID" value="MBB1257490.1"/>
    <property type="molecule type" value="Genomic_DNA"/>
</dbReference>
<evidence type="ECO:0000256" key="2">
    <source>
        <dbReference type="SAM" id="Phobius"/>
    </source>
</evidence>
<keyword evidence="2" id="KW-0472">Membrane</keyword>
<gene>
    <name evidence="5" type="ORF">FNX44_000485</name>
    <name evidence="3" type="ORF">H3146_01305</name>
    <name evidence="4" type="ORF">H3147_01395</name>
</gene>
<name>A0A5P0YJG8_9ACTN</name>
<feature type="transmembrane region" description="Helical" evidence="2">
    <location>
        <begin position="70"/>
        <end position="89"/>
    </location>
</feature>
<dbReference type="Proteomes" id="UP000320857">
    <property type="component" value="Unassembled WGS sequence"/>
</dbReference>
<evidence type="ECO:0000313" key="3">
    <source>
        <dbReference type="EMBL" id="MBB1252005.1"/>
    </source>
</evidence>
<organism evidence="5 6">
    <name type="scientific">Streptomyces alkaliterrae</name>
    <dbReference type="NCBI Taxonomy" id="2213162"/>
    <lineage>
        <taxon>Bacteria</taxon>
        <taxon>Bacillati</taxon>
        <taxon>Actinomycetota</taxon>
        <taxon>Actinomycetes</taxon>
        <taxon>Kitasatosporales</taxon>
        <taxon>Streptomycetaceae</taxon>
        <taxon>Streptomyces</taxon>
    </lineage>
</organism>
<reference evidence="7 8" key="2">
    <citation type="submission" date="2020-05" db="EMBL/GenBank/DDBJ databases">
        <title>Classification of alakaliphilic streptomycetes isolated from an alkaline soil next to Lonar Crater, India and a proposal for the recognition of Streptomyces alkaliterrae sp. nov.</title>
        <authorList>
            <person name="Golinska P."/>
        </authorList>
    </citation>
    <scope>NUCLEOTIDE SEQUENCE [LARGE SCALE GENOMIC DNA]</scope>
    <source>
        <strain evidence="8">OF3</strain>
        <strain evidence="7">OF8</strain>
    </source>
</reference>
<dbReference type="AlphaFoldDB" id="A0A5P0YJG8"/>
<evidence type="ECO:0000313" key="4">
    <source>
        <dbReference type="EMBL" id="MBB1257490.1"/>
    </source>
</evidence>
<evidence type="ECO:0000313" key="7">
    <source>
        <dbReference type="Proteomes" id="UP000517765"/>
    </source>
</evidence>
<feature type="transmembrane region" description="Helical" evidence="2">
    <location>
        <begin position="12"/>
        <end position="32"/>
    </location>
</feature>
<sequence length="146" mass="15518">MSRSKDLLTPERLGWAMTAAGVFLLFTVVVDLLRGEGFATASAAFALIVLPEGLRKLAEGRRRPRTADRLGTATRVGMLLAGVVVWSRLVLDWVQGRGTDWLLLTAGVVFAAAAALAAAGLVAGRQSERSGTPEGKRPRTSERMSA</sequence>
<dbReference type="Proteomes" id="UP000525686">
    <property type="component" value="Unassembled WGS sequence"/>
</dbReference>
<evidence type="ECO:0000256" key="1">
    <source>
        <dbReference type="SAM" id="MobiDB-lite"/>
    </source>
</evidence>
<protein>
    <submittedName>
        <fullName evidence="5">Uncharacterized protein</fullName>
    </submittedName>
</protein>
<feature type="compositionally biased region" description="Basic and acidic residues" evidence="1">
    <location>
        <begin position="134"/>
        <end position="146"/>
    </location>
</feature>
<dbReference type="Proteomes" id="UP000517765">
    <property type="component" value="Unassembled WGS sequence"/>
</dbReference>
<accession>A0A5P0YJG8</accession>
<dbReference type="EMBL" id="VJYK02000002">
    <property type="protein sequence ID" value="MQS00378.1"/>
    <property type="molecule type" value="Genomic_DNA"/>
</dbReference>
<evidence type="ECO:0000313" key="6">
    <source>
        <dbReference type="Proteomes" id="UP000320857"/>
    </source>
</evidence>
<keyword evidence="2" id="KW-1133">Transmembrane helix</keyword>